<organism evidence="8 9">
    <name type="scientific">Danxiaibacter flavus</name>
    <dbReference type="NCBI Taxonomy" id="3049108"/>
    <lineage>
        <taxon>Bacteria</taxon>
        <taxon>Pseudomonadati</taxon>
        <taxon>Bacteroidota</taxon>
        <taxon>Chitinophagia</taxon>
        <taxon>Chitinophagales</taxon>
        <taxon>Chitinophagaceae</taxon>
        <taxon>Danxiaibacter</taxon>
    </lineage>
</organism>
<dbReference type="InterPro" id="IPR012910">
    <property type="entry name" value="Plug_dom"/>
</dbReference>
<dbReference type="Pfam" id="PF07715">
    <property type="entry name" value="Plug"/>
    <property type="match status" value="1"/>
</dbReference>
<evidence type="ECO:0000256" key="4">
    <source>
        <dbReference type="RuleBase" id="RU003357"/>
    </source>
</evidence>
<evidence type="ECO:0000313" key="9">
    <source>
        <dbReference type="Proteomes" id="UP001560573"/>
    </source>
</evidence>
<dbReference type="InterPro" id="IPR036942">
    <property type="entry name" value="Beta-barrel_TonB_sf"/>
</dbReference>
<name>A0ABV3ZI84_9BACT</name>
<dbReference type="InterPro" id="IPR008969">
    <property type="entry name" value="CarboxyPept-like_regulatory"/>
</dbReference>
<dbReference type="PANTHER" id="PTHR40980">
    <property type="entry name" value="PLUG DOMAIN-CONTAINING PROTEIN"/>
    <property type="match status" value="1"/>
</dbReference>
<dbReference type="RefSeq" id="WP_369330612.1">
    <property type="nucleotide sequence ID" value="NZ_JAULBC010000005.1"/>
</dbReference>
<keyword evidence="8" id="KW-0675">Receptor</keyword>
<dbReference type="InterPro" id="IPR037066">
    <property type="entry name" value="Plug_dom_sf"/>
</dbReference>
<keyword evidence="2 4" id="KW-0472">Membrane</keyword>
<comment type="subcellular location">
    <subcellularLocation>
        <location evidence="1 4">Cell outer membrane</location>
    </subcellularLocation>
</comment>
<dbReference type="Proteomes" id="UP001560573">
    <property type="component" value="Unassembled WGS sequence"/>
</dbReference>
<evidence type="ECO:0000313" key="8">
    <source>
        <dbReference type="EMBL" id="MEX6689205.1"/>
    </source>
</evidence>
<sequence length="938" mass="106064">MADWLKYFLLLLLIVVFPAVQAATIKGEVVDKTNRTPVAGATIRIIENNKVVISDQNGFFSFRNVPIATYHIYATAVGYQPDSFSISVQAEKQLALHLALQPIVHALNEVSVTTAIDPGTEQYSRQQEQRSVPLVNSLSRQSIVRSSDLTMADVLQRASGVSLSANESGASTRAIIRGMDSKYSYTAINGIPLPSPDDRSRYVALDLFPANMIERLEVYKTLTPGMPGDAIGGLMNIVTRQVPAAEQFSVRLATGYDQLFFQRQYLTFNSNVIERQSPYEKYGDGHYAQGTDFTKDNLSFHQKHPLPNMQGDIWWGKKFLKQKLGIVAEAGMQNMQQGSNSFLIVQNNEPQLNNVPGITDFTQRHYSISSFRTYFYTAADYRFNATNSIRLDQFYTAKKDNEARDWVDTSLAEGRSGPGTGRIAFSQRSRQHLQSLYHLNLQGVHTLSTAWKLNWYAVYSHAYGSYPDWAELTANTGRIKGADDVVYQTPVLLAPLNRIWLHNTENEKDLSAKLNYVPAVFRNSLSVTGGTLLQYRNRSNFFNEYFFNPAYTDSTGQPFTNIYDAQWYNNNGPQNPLGNTNTPGTYTAKENISAFFAEANIHIKQLDIVTGLRNEHTLQLLNAVAAPTDNTGNEVKVDYYDWLPSMHVRYALTPKQAVRVSYYKAISRPALYDLTFFNMNYDDYTIAGNPFLQHTIADNFDLRYELYAPGLLDVLQVTAFYKHINHPYEKTLLNAGDTLYPLPSGALSYTPATKITEQLRNFGKAQNYGLELSVVKNISNFSITGNYTFTVSQINQNKKYKQREDPHDVSSDIITVTRQQQRPLQGQSAHLANLNISYRAPRIGWTGQLTGIYTGKRIEDVSGWYDLDSWQKGYTILNFSMEKTFHRHWRAFMRISNLLNAGRTVYLNSAPASGLPGQSDKDKTIIQQTENYRQMWLG</sequence>
<reference evidence="8 9" key="1">
    <citation type="submission" date="2023-07" db="EMBL/GenBank/DDBJ databases">
        <authorList>
            <person name="Lian W.-H."/>
        </authorList>
    </citation>
    <scope>NUCLEOTIDE SEQUENCE [LARGE SCALE GENOMIC DNA]</scope>
    <source>
        <strain evidence="8 9">SYSU DXS3180</strain>
    </source>
</reference>
<evidence type="ECO:0000256" key="1">
    <source>
        <dbReference type="ARBA" id="ARBA00004442"/>
    </source>
</evidence>
<dbReference type="Gene3D" id="2.40.170.20">
    <property type="entry name" value="TonB-dependent receptor, beta-barrel domain"/>
    <property type="match status" value="1"/>
</dbReference>
<dbReference type="EMBL" id="JAULBC010000005">
    <property type="protein sequence ID" value="MEX6689205.1"/>
    <property type="molecule type" value="Genomic_DNA"/>
</dbReference>
<proteinExistence type="inferred from homology"/>
<accession>A0ABV3ZI84</accession>
<feature type="domain" description="TonB-dependent receptor-like beta-barrel" evidence="6">
    <location>
        <begin position="378"/>
        <end position="898"/>
    </location>
</feature>
<evidence type="ECO:0000256" key="3">
    <source>
        <dbReference type="ARBA" id="ARBA00023237"/>
    </source>
</evidence>
<feature type="signal peptide" evidence="5">
    <location>
        <begin position="1"/>
        <end position="22"/>
    </location>
</feature>
<keyword evidence="3" id="KW-0998">Cell outer membrane</keyword>
<keyword evidence="4" id="KW-0798">TonB box</keyword>
<keyword evidence="9" id="KW-1185">Reference proteome</keyword>
<evidence type="ECO:0000256" key="2">
    <source>
        <dbReference type="ARBA" id="ARBA00023136"/>
    </source>
</evidence>
<feature type="domain" description="TonB-dependent receptor plug" evidence="7">
    <location>
        <begin position="133"/>
        <end position="233"/>
    </location>
</feature>
<feature type="chain" id="PRO_5045886644" evidence="5">
    <location>
        <begin position="23"/>
        <end position="938"/>
    </location>
</feature>
<evidence type="ECO:0000259" key="6">
    <source>
        <dbReference type="Pfam" id="PF00593"/>
    </source>
</evidence>
<gene>
    <name evidence="8" type="ORF">QTN47_16975</name>
</gene>
<comment type="similarity">
    <text evidence="4">Belongs to the TonB-dependent receptor family.</text>
</comment>
<dbReference type="Gene3D" id="2.170.130.10">
    <property type="entry name" value="TonB-dependent receptor, plug domain"/>
    <property type="match status" value="1"/>
</dbReference>
<evidence type="ECO:0000256" key="5">
    <source>
        <dbReference type="SAM" id="SignalP"/>
    </source>
</evidence>
<dbReference type="InterPro" id="IPR000531">
    <property type="entry name" value="Beta-barrel_TonB"/>
</dbReference>
<dbReference type="Gene3D" id="2.60.40.1120">
    <property type="entry name" value="Carboxypeptidase-like, regulatory domain"/>
    <property type="match status" value="1"/>
</dbReference>
<dbReference type="PANTHER" id="PTHR40980:SF4">
    <property type="entry name" value="TONB-DEPENDENT RECEPTOR-LIKE BETA-BARREL DOMAIN-CONTAINING PROTEIN"/>
    <property type="match status" value="1"/>
</dbReference>
<evidence type="ECO:0000259" key="7">
    <source>
        <dbReference type="Pfam" id="PF07715"/>
    </source>
</evidence>
<protein>
    <submittedName>
        <fullName evidence="8">TonB-dependent receptor</fullName>
    </submittedName>
</protein>
<comment type="caution">
    <text evidence="8">The sequence shown here is derived from an EMBL/GenBank/DDBJ whole genome shotgun (WGS) entry which is preliminary data.</text>
</comment>
<dbReference type="Pfam" id="PF00593">
    <property type="entry name" value="TonB_dep_Rec_b-barrel"/>
    <property type="match status" value="1"/>
</dbReference>
<dbReference type="Pfam" id="PF13715">
    <property type="entry name" value="CarbopepD_reg_2"/>
    <property type="match status" value="1"/>
</dbReference>
<dbReference type="SUPFAM" id="SSF56935">
    <property type="entry name" value="Porins"/>
    <property type="match status" value="1"/>
</dbReference>
<dbReference type="SUPFAM" id="SSF49464">
    <property type="entry name" value="Carboxypeptidase regulatory domain-like"/>
    <property type="match status" value="1"/>
</dbReference>
<keyword evidence="5" id="KW-0732">Signal</keyword>